<dbReference type="AlphaFoldDB" id="V7AZL7"/>
<evidence type="ECO:0000313" key="2">
    <source>
        <dbReference type="Proteomes" id="UP000000226"/>
    </source>
</evidence>
<gene>
    <name evidence="1" type="ORF">PHAVU_009G232600g</name>
</gene>
<evidence type="ECO:0000313" key="1">
    <source>
        <dbReference type="EMBL" id="ESW10725.1"/>
    </source>
</evidence>
<keyword evidence="2" id="KW-1185">Reference proteome</keyword>
<organism evidence="1 2">
    <name type="scientific">Phaseolus vulgaris</name>
    <name type="common">Kidney bean</name>
    <name type="synonym">French bean</name>
    <dbReference type="NCBI Taxonomy" id="3885"/>
    <lineage>
        <taxon>Eukaryota</taxon>
        <taxon>Viridiplantae</taxon>
        <taxon>Streptophyta</taxon>
        <taxon>Embryophyta</taxon>
        <taxon>Tracheophyta</taxon>
        <taxon>Spermatophyta</taxon>
        <taxon>Magnoliopsida</taxon>
        <taxon>eudicotyledons</taxon>
        <taxon>Gunneridae</taxon>
        <taxon>Pentapetalae</taxon>
        <taxon>rosids</taxon>
        <taxon>fabids</taxon>
        <taxon>Fabales</taxon>
        <taxon>Fabaceae</taxon>
        <taxon>Papilionoideae</taxon>
        <taxon>50 kb inversion clade</taxon>
        <taxon>NPAAA clade</taxon>
        <taxon>indigoferoid/millettioid clade</taxon>
        <taxon>Phaseoleae</taxon>
        <taxon>Phaseolus</taxon>
    </lineage>
</organism>
<reference evidence="2" key="1">
    <citation type="journal article" date="2014" name="Nat. Genet.">
        <title>A reference genome for common bean and genome-wide analysis of dual domestications.</title>
        <authorList>
            <person name="Schmutz J."/>
            <person name="McClean P.E."/>
            <person name="Mamidi S."/>
            <person name="Wu G.A."/>
            <person name="Cannon S.B."/>
            <person name="Grimwood J."/>
            <person name="Jenkins J."/>
            <person name="Shu S."/>
            <person name="Song Q."/>
            <person name="Chavarro C."/>
            <person name="Torres-Torres M."/>
            <person name="Geffroy V."/>
            <person name="Moghaddam S.M."/>
            <person name="Gao D."/>
            <person name="Abernathy B."/>
            <person name="Barry K."/>
            <person name="Blair M."/>
            <person name="Brick M.A."/>
            <person name="Chovatia M."/>
            <person name="Gepts P."/>
            <person name="Goodstein D.M."/>
            <person name="Gonzales M."/>
            <person name="Hellsten U."/>
            <person name="Hyten D.L."/>
            <person name="Jia G."/>
            <person name="Kelly J.D."/>
            <person name="Kudrna D."/>
            <person name="Lee R."/>
            <person name="Richard M.M."/>
            <person name="Miklas P.N."/>
            <person name="Osorno J.M."/>
            <person name="Rodrigues J."/>
            <person name="Thareau V."/>
            <person name="Urrea C.A."/>
            <person name="Wang M."/>
            <person name="Yu Y."/>
            <person name="Zhang M."/>
            <person name="Wing R.A."/>
            <person name="Cregan P.B."/>
            <person name="Rokhsar D.S."/>
            <person name="Jackson S.A."/>
        </authorList>
    </citation>
    <scope>NUCLEOTIDE SEQUENCE [LARGE SCALE GENOMIC DNA]</scope>
    <source>
        <strain evidence="2">cv. G19833</strain>
    </source>
</reference>
<dbReference type="Proteomes" id="UP000000226">
    <property type="component" value="Chromosome 9"/>
</dbReference>
<name>V7AZL7_PHAVU</name>
<dbReference type="Gramene" id="ESW10725">
    <property type="protein sequence ID" value="ESW10725"/>
    <property type="gene ID" value="PHAVU_009G232600g"/>
</dbReference>
<sequence length="67" mass="7783">MDKIKQWVILPDSRSKITVLSFSSCLPLNTSLLLLSHSNFHLQRYHCSSPHLQHHHHNNPHPLTLLL</sequence>
<accession>V7AZL7</accession>
<dbReference type="EMBL" id="CM002296">
    <property type="protein sequence ID" value="ESW10725.1"/>
    <property type="molecule type" value="Genomic_DNA"/>
</dbReference>
<proteinExistence type="predicted"/>
<protein>
    <submittedName>
        <fullName evidence="1">Uncharacterized protein</fullName>
    </submittedName>
</protein>